<keyword evidence="3" id="KW-1185">Reference proteome</keyword>
<reference evidence="2" key="2">
    <citation type="journal article" date="2023" name="Science">
        <title>Genomic signatures of disease resistance in endangered staghorn corals.</title>
        <authorList>
            <person name="Vollmer S.V."/>
            <person name="Selwyn J.D."/>
            <person name="Despard B.A."/>
            <person name="Roesel C.L."/>
        </authorList>
    </citation>
    <scope>NUCLEOTIDE SEQUENCE</scope>
    <source>
        <strain evidence="2">K2</strain>
    </source>
</reference>
<proteinExistence type="predicted"/>
<gene>
    <name evidence="2" type="ORF">P5673_025383</name>
</gene>
<dbReference type="AlphaFoldDB" id="A0AAD9UX28"/>
<keyword evidence="1" id="KW-0732">Signal</keyword>
<evidence type="ECO:0000313" key="2">
    <source>
        <dbReference type="EMBL" id="KAK2553189.1"/>
    </source>
</evidence>
<evidence type="ECO:0000256" key="1">
    <source>
        <dbReference type="SAM" id="SignalP"/>
    </source>
</evidence>
<feature type="signal peptide" evidence="1">
    <location>
        <begin position="1"/>
        <end position="24"/>
    </location>
</feature>
<protein>
    <submittedName>
        <fullName evidence="2">Uncharacterized protein</fullName>
    </submittedName>
</protein>
<organism evidence="2 3">
    <name type="scientific">Acropora cervicornis</name>
    <name type="common">Staghorn coral</name>
    <dbReference type="NCBI Taxonomy" id="6130"/>
    <lineage>
        <taxon>Eukaryota</taxon>
        <taxon>Metazoa</taxon>
        <taxon>Cnidaria</taxon>
        <taxon>Anthozoa</taxon>
        <taxon>Hexacorallia</taxon>
        <taxon>Scleractinia</taxon>
        <taxon>Astrocoeniina</taxon>
        <taxon>Acroporidae</taxon>
        <taxon>Acropora</taxon>
    </lineage>
</organism>
<evidence type="ECO:0000313" key="3">
    <source>
        <dbReference type="Proteomes" id="UP001249851"/>
    </source>
</evidence>
<sequence length="100" mass="11677">MSLRLFWIVILISLAFLTLNEVNAIHFFKRLQANQFKRRSWKESSDTNSWCSVACDSPCRIVDAAGRFDITYHDCDCGVHCHCVYSVTRNNAYYYRCTPI</sequence>
<name>A0AAD9UX28_ACRCE</name>
<dbReference type="Proteomes" id="UP001249851">
    <property type="component" value="Unassembled WGS sequence"/>
</dbReference>
<reference evidence="2" key="1">
    <citation type="journal article" date="2023" name="G3 (Bethesda)">
        <title>Whole genome assembly and annotation of the endangered Caribbean coral Acropora cervicornis.</title>
        <authorList>
            <person name="Selwyn J.D."/>
            <person name="Vollmer S.V."/>
        </authorList>
    </citation>
    <scope>NUCLEOTIDE SEQUENCE</scope>
    <source>
        <strain evidence="2">K2</strain>
    </source>
</reference>
<feature type="chain" id="PRO_5042152790" evidence="1">
    <location>
        <begin position="25"/>
        <end position="100"/>
    </location>
</feature>
<dbReference type="EMBL" id="JARQWQ010000079">
    <property type="protein sequence ID" value="KAK2553189.1"/>
    <property type="molecule type" value="Genomic_DNA"/>
</dbReference>
<accession>A0AAD9UX28</accession>
<comment type="caution">
    <text evidence="2">The sequence shown here is derived from an EMBL/GenBank/DDBJ whole genome shotgun (WGS) entry which is preliminary data.</text>
</comment>